<dbReference type="EMBL" id="DWUP01000120">
    <property type="protein sequence ID" value="HJD53183.1"/>
    <property type="molecule type" value="Genomic_DNA"/>
</dbReference>
<feature type="non-terminal residue" evidence="8">
    <location>
        <position position="1"/>
    </location>
</feature>
<dbReference type="PANTHER" id="PTHR10491">
    <property type="entry name" value="DTDP-4-DEHYDRORHAMNOSE REDUCTASE"/>
    <property type="match status" value="1"/>
</dbReference>
<dbReference type="InterPro" id="IPR005913">
    <property type="entry name" value="dTDP_dehydrorham_reduct"/>
</dbReference>
<feature type="domain" description="RmlD-like substrate binding" evidence="7">
    <location>
        <begin position="2"/>
        <end position="143"/>
    </location>
</feature>
<protein>
    <recommendedName>
        <fullName evidence="4 6">dTDP-4-dehydrorhamnose reductase</fullName>
        <ecNumber evidence="3 6">1.1.1.133</ecNumber>
    </recommendedName>
</protein>
<evidence type="ECO:0000256" key="3">
    <source>
        <dbReference type="ARBA" id="ARBA00012929"/>
    </source>
</evidence>
<dbReference type="PANTHER" id="PTHR10491:SF4">
    <property type="entry name" value="METHIONINE ADENOSYLTRANSFERASE 2 SUBUNIT BETA"/>
    <property type="match status" value="1"/>
</dbReference>
<evidence type="ECO:0000259" key="7">
    <source>
        <dbReference type="Pfam" id="PF04321"/>
    </source>
</evidence>
<evidence type="ECO:0000256" key="4">
    <source>
        <dbReference type="ARBA" id="ARBA00017099"/>
    </source>
</evidence>
<dbReference type="EC" id="1.1.1.133" evidence="3 6"/>
<comment type="similarity">
    <text evidence="2 6">Belongs to the dTDP-4-dehydrorhamnose reductase family.</text>
</comment>
<evidence type="ECO:0000256" key="6">
    <source>
        <dbReference type="RuleBase" id="RU364082"/>
    </source>
</evidence>
<evidence type="ECO:0000256" key="1">
    <source>
        <dbReference type="ARBA" id="ARBA00004781"/>
    </source>
</evidence>
<dbReference type="GO" id="GO:0019305">
    <property type="term" value="P:dTDP-rhamnose biosynthetic process"/>
    <property type="evidence" value="ECO:0007669"/>
    <property type="project" value="TreeGrafter"/>
</dbReference>
<evidence type="ECO:0000256" key="2">
    <source>
        <dbReference type="ARBA" id="ARBA00010944"/>
    </source>
</evidence>
<dbReference type="GO" id="GO:0005829">
    <property type="term" value="C:cytosol"/>
    <property type="evidence" value="ECO:0007669"/>
    <property type="project" value="TreeGrafter"/>
</dbReference>
<dbReference type="AlphaFoldDB" id="A0A9D2ZUI5"/>
<keyword evidence="6" id="KW-0521">NADP</keyword>
<dbReference type="Pfam" id="PF04321">
    <property type="entry name" value="RmlD_sub_bind"/>
    <property type="match status" value="1"/>
</dbReference>
<evidence type="ECO:0000313" key="8">
    <source>
        <dbReference type="EMBL" id="HJD53183.1"/>
    </source>
</evidence>
<comment type="catalytic activity">
    <reaction evidence="5">
        <text>dTDP-beta-L-rhamnose + NADP(+) = dTDP-4-dehydro-beta-L-rhamnose + NADPH + H(+)</text>
        <dbReference type="Rhea" id="RHEA:21796"/>
        <dbReference type="ChEBI" id="CHEBI:15378"/>
        <dbReference type="ChEBI" id="CHEBI:57510"/>
        <dbReference type="ChEBI" id="CHEBI:57783"/>
        <dbReference type="ChEBI" id="CHEBI:58349"/>
        <dbReference type="ChEBI" id="CHEBI:62830"/>
        <dbReference type="EC" id="1.1.1.133"/>
    </reaction>
</comment>
<proteinExistence type="inferred from homology"/>
<dbReference type="Gene3D" id="3.40.50.720">
    <property type="entry name" value="NAD(P)-binding Rossmann-like Domain"/>
    <property type="match status" value="1"/>
</dbReference>
<evidence type="ECO:0000313" key="9">
    <source>
        <dbReference type="Proteomes" id="UP000787625"/>
    </source>
</evidence>
<dbReference type="Proteomes" id="UP000787625">
    <property type="component" value="Unassembled WGS sequence"/>
</dbReference>
<dbReference type="SUPFAM" id="SSF51735">
    <property type="entry name" value="NAD(P)-binding Rossmann-fold domains"/>
    <property type="match status" value="1"/>
</dbReference>
<dbReference type="InterPro" id="IPR036291">
    <property type="entry name" value="NAD(P)-bd_dom_sf"/>
</dbReference>
<dbReference type="InterPro" id="IPR029903">
    <property type="entry name" value="RmlD-like-bd"/>
</dbReference>
<organism evidence="8 9">
    <name type="scientific">Candidatus Avibacteroides avistercoris</name>
    <dbReference type="NCBI Taxonomy" id="2840690"/>
    <lineage>
        <taxon>Bacteria</taxon>
        <taxon>Pseudomonadati</taxon>
        <taxon>Bacteroidota</taxon>
        <taxon>Bacteroidia</taxon>
        <taxon>Bacteroidales</taxon>
        <taxon>Bacteroidaceae</taxon>
        <taxon>Bacteroidaceae incertae sedis</taxon>
        <taxon>Candidatus Avibacteroides</taxon>
    </lineage>
</organism>
<keyword evidence="6" id="KW-0560">Oxidoreductase</keyword>
<comment type="function">
    <text evidence="6">Catalyzes the reduction of dTDP-6-deoxy-L-lyxo-4-hexulose to yield dTDP-L-rhamnose.</text>
</comment>
<accession>A0A9D2ZUI5</accession>
<comment type="pathway">
    <text evidence="1 6">Carbohydrate biosynthesis; dTDP-L-rhamnose biosynthesis.</text>
</comment>
<gene>
    <name evidence="8" type="ORF">IAA93_05615</name>
</gene>
<dbReference type="GO" id="GO:0008831">
    <property type="term" value="F:dTDP-4-dehydrorhamnose reductase activity"/>
    <property type="evidence" value="ECO:0007669"/>
    <property type="project" value="UniProtKB-EC"/>
</dbReference>
<sequence>SGCRHIILRTAWLYSRWGKNFLKTMLRLTAERDTLGVVFDQVGTPTYAGDLADAVGWIIDGGMYDRQGIYHFTDEGVCSWYDFAVAIARAAGHDCDIRPLHSDEYPAKVRRPSYSVLDKSKFRSTFGFRPPYWADSMIKCINLLKTDNNGQL</sequence>
<evidence type="ECO:0000256" key="5">
    <source>
        <dbReference type="ARBA" id="ARBA00048200"/>
    </source>
</evidence>
<comment type="caution">
    <text evidence="8">The sequence shown here is derived from an EMBL/GenBank/DDBJ whole genome shotgun (WGS) entry which is preliminary data.</text>
</comment>
<reference evidence="8" key="1">
    <citation type="journal article" date="2021" name="PeerJ">
        <title>Extensive microbial diversity within the chicken gut microbiome revealed by metagenomics and culture.</title>
        <authorList>
            <person name="Gilroy R."/>
            <person name="Ravi A."/>
            <person name="Getino M."/>
            <person name="Pursley I."/>
            <person name="Horton D.L."/>
            <person name="Alikhan N.F."/>
            <person name="Baker D."/>
            <person name="Gharbi K."/>
            <person name="Hall N."/>
            <person name="Watson M."/>
            <person name="Adriaenssens E.M."/>
            <person name="Foster-Nyarko E."/>
            <person name="Jarju S."/>
            <person name="Secka A."/>
            <person name="Antonio M."/>
            <person name="Oren A."/>
            <person name="Chaudhuri R.R."/>
            <person name="La Ragione R."/>
            <person name="Hildebrand F."/>
            <person name="Pallen M.J."/>
        </authorList>
    </citation>
    <scope>NUCLEOTIDE SEQUENCE</scope>
    <source>
        <strain evidence="8">MalCec1-1739</strain>
    </source>
</reference>
<name>A0A9D2ZUI5_9BACT</name>
<reference evidence="8" key="2">
    <citation type="submission" date="2021-04" db="EMBL/GenBank/DDBJ databases">
        <authorList>
            <person name="Gilroy R."/>
        </authorList>
    </citation>
    <scope>NUCLEOTIDE SEQUENCE</scope>
    <source>
        <strain evidence="8">MalCec1-1739</strain>
    </source>
</reference>